<dbReference type="Pfam" id="PF07470">
    <property type="entry name" value="Glyco_hydro_88"/>
    <property type="match status" value="1"/>
</dbReference>
<dbReference type="Gene3D" id="1.50.10.10">
    <property type="match status" value="1"/>
</dbReference>
<keyword evidence="4" id="KW-1185">Reference proteome</keyword>
<dbReference type="InterPro" id="IPR010905">
    <property type="entry name" value="Glyco_hydro_88"/>
</dbReference>
<name>A0A1V4A230_9ACTN</name>
<dbReference type="Pfam" id="PF22704">
    <property type="entry name" value="CBM13-like"/>
    <property type="match status" value="1"/>
</dbReference>
<dbReference type="InterPro" id="IPR005084">
    <property type="entry name" value="CBM6"/>
</dbReference>
<dbReference type="PANTHER" id="PTHR33886:SF8">
    <property type="entry name" value="UNSATURATED RHAMNOGALACTURONAN HYDROLASE (EUROFUNG)"/>
    <property type="match status" value="1"/>
</dbReference>
<dbReference type="InterPro" id="IPR052043">
    <property type="entry name" value="PolySaccharide_Degr_Enz"/>
</dbReference>
<dbReference type="GO" id="GO:0016787">
    <property type="term" value="F:hydrolase activity"/>
    <property type="evidence" value="ECO:0007669"/>
    <property type="project" value="UniProtKB-KW"/>
</dbReference>
<evidence type="ECO:0000256" key="1">
    <source>
        <dbReference type="ARBA" id="ARBA00022801"/>
    </source>
</evidence>
<dbReference type="Proteomes" id="UP000190539">
    <property type="component" value="Unassembled WGS sequence"/>
</dbReference>
<comment type="caution">
    <text evidence="3">The sequence shown here is derived from an EMBL/GenBank/DDBJ whole genome shotgun (WGS) entry which is preliminary data.</text>
</comment>
<dbReference type="Gene3D" id="2.60.120.260">
    <property type="entry name" value="Galactose-binding domain-like"/>
    <property type="match status" value="1"/>
</dbReference>
<gene>
    <name evidence="3" type="ORF">B1H18_28995</name>
</gene>
<keyword evidence="1" id="KW-0378">Hydrolase</keyword>
<dbReference type="AlphaFoldDB" id="A0A1V4A230"/>
<dbReference type="PANTHER" id="PTHR33886">
    <property type="entry name" value="UNSATURATED RHAMNOGALACTURONAN HYDROLASE (EUROFUNG)"/>
    <property type="match status" value="1"/>
</dbReference>
<protein>
    <recommendedName>
        <fullName evidence="2">CBM6 domain-containing protein</fullName>
    </recommendedName>
</protein>
<feature type="domain" description="CBM6" evidence="2">
    <location>
        <begin position="1"/>
        <end position="115"/>
    </location>
</feature>
<organism evidence="3 4">
    <name type="scientific">Streptomyces tsukubensis</name>
    <dbReference type="NCBI Taxonomy" id="83656"/>
    <lineage>
        <taxon>Bacteria</taxon>
        <taxon>Bacillati</taxon>
        <taxon>Actinomycetota</taxon>
        <taxon>Actinomycetes</taxon>
        <taxon>Kitasatosporales</taxon>
        <taxon>Streptomycetaceae</taxon>
        <taxon>Streptomyces</taxon>
    </lineage>
</organism>
<evidence type="ECO:0000313" key="4">
    <source>
        <dbReference type="Proteomes" id="UP000190539"/>
    </source>
</evidence>
<dbReference type="InterPro" id="IPR008979">
    <property type="entry name" value="Galactose-bd-like_sf"/>
</dbReference>
<accession>A0A1V4A230</accession>
<sequence>MSGAQVASGNSGYTGGGYLAFAARSGAYAQWTVEAAGHGRQELSFRYASEGTTERPLSLTVNGRTVAGSLFPPTGGASHWRTVTVRAALRSGVNTVRVTTTSAAGGPALDWLAVGTWRRADTDWSTAVVGSTMSRFTPARLGGWGYPQGLYLQGQYLVHKRSGDPEQLAYIKAWADRFVDADGAIGVTFDSLDSVQPGNLLLLLYAETGDERYATAARTIKTWLDTYPRTGDGAFWHALYRRQQLWGDGTFMVLPFLLRYGELFGGADRVRDDAAHNLVVYGTHLQDEAGGLLLHAYDEARAQTWADPATGRSAERWCRAMGWYGMATMTVLDSLPADHPDRPAIVAVLRHLIAALARHQDPATGRWFQVVDKGRAAGNWTETSSTSMYIHTIASAKARGLIDGRYDDVVRRGYRGVLDNVSLGPDGLVDITDICVGTNVGDLAFYFARPRATNDLHGLGAFLLMNELLGEPGGV</sequence>
<evidence type="ECO:0000313" key="3">
    <source>
        <dbReference type="EMBL" id="OON72613.1"/>
    </source>
</evidence>
<dbReference type="InterPro" id="IPR012341">
    <property type="entry name" value="6hp_glycosidase-like_sf"/>
</dbReference>
<dbReference type="STRING" id="83656.B1H18_28995"/>
<dbReference type="InterPro" id="IPR008928">
    <property type="entry name" value="6-hairpin_glycosidase_sf"/>
</dbReference>
<dbReference type="EMBL" id="MVFC01000036">
    <property type="protein sequence ID" value="OON72613.1"/>
    <property type="molecule type" value="Genomic_DNA"/>
</dbReference>
<dbReference type="SUPFAM" id="SSF49785">
    <property type="entry name" value="Galactose-binding domain-like"/>
    <property type="match status" value="1"/>
</dbReference>
<dbReference type="GO" id="GO:0005975">
    <property type="term" value="P:carbohydrate metabolic process"/>
    <property type="evidence" value="ECO:0007669"/>
    <property type="project" value="InterPro"/>
</dbReference>
<dbReference type="SUPFAM" id="SSF48208">
    <property type="entry name" value="Six-hairpin glycosidases"/>
    <property type="match status" value="1"/>
</dbReference>
<evidence type="ECO:0000259" key="2">
    <source>
        <dbReference type="PROSITE" id="PS51175"/>
    </source>
</evidence>
<dbReference type="InterPro" id="IPR055240">
    <property type="entry name" value="CBM13-like"/>
</dbReference>
<dbReference type="PROSITE" id="PS51175">
    <property type="entry name" value="CBM6"/>
    <property type="match status" value="1"/>
</dbReference>
<proteinExistence type="predicted"/>
<dbReference type="GO" id="GO:0030246">
    <property type="term" value="F:carbohydrate binding"/>
    <property type="evidence" value="ECO:0007669"/>
    <property type="project" value="InterPro"/>
</dbReference>
<reference evidence="3 4" key="1">
    <citation type="submission" date="2017-02" db="EMBL/GenBank/DDBJ databases">
        <title>Draft Genome Sequence of Streptomyces tsukubaensis F601, a Producer of the immunosuppressant tacrolimus FK506.</title>
        <authorList>
            <person name="Zong G."/>
            <person name="Zhong C."/>
            <person name="Fu J."/>
            <person name="Qin R."/>
            <person name="Cao G."/>
        </authorList>
    </citation>
    <scope>NUCLEOTIDE SEQUENCE [LARGE SCALE GENOMIC DNA]</scope>
    <source>
        <strain evidence="3 4">F601</strain>
    </source>
</reference>